<feature type="transmembrane region" description="Helical" evidence="1">
    <location>
        <begin position="183"/>
        <end position="204"/>
    </location>
</feature>
<keyword evidence="3" id="KW-1185">Reference proteome</keyword>
<reference evidence="2 3" key="1">
    <citation type="submission" date="2018-05" db="EMBL/GenBank/DDBJ databases">
        <title>Genetic diversity of glacier-inhabiting Cryobacterium bacteria in China and description of Cryobacterium mengkeensis sp. nov. and Arthrobacter glacialis sp. nov.</title>
        <authorList>
            <person name="Liu Q."/>
            <person name="Xin Y.-H."/>
        </authorList>
    </citation>
    <scope>NUCLEOTIDE SEQUENCE [LARGE SCALE GENOMIC DNA]</scope>
    <source>
        <strain evidence="2 3">SK-1</strain>
    </source>
</reference>
<dbReference type="OrthoDB" id="3402079at2"/>
<dbReference type="Proteomes" id="UP000246722">
    <property type="component" value="Unassembled WGS sequence"/>
</dbReference>
<evidence type="ECO:0000256" key="1">
    <source>
        <dbReference type="SAM" id="Phobius"/>
    </source>
</evidence>
<proteinExistence type="predicted"/>
<name>A0A318A405_9MICO</name>
<dbReference type="AlphaFoldDB" id="A0A318A405"/>
<feature type="transmembrane region" description="Helical" evidence="1">
    <location>
        <begin position="12"/>
        <end position="36"/>
    </location>
</feature>
<organism evidence="2 3">
    <name type="scientific">Cryobacterium arcticum</name>
    <dbReference type="NCBI Taxonomy" id="670052"/>
    <lineage>
        <taxon>Bacteria</taxon>
        <taxon>Bacillati</taxon>
        <taxon>Actinomycetota</taxon>
        <taxon>Actinomycetes</taxon>
        <taxon>Micrococcales</taxon>
        <taxon>Microbacteriaceae</taxon>
        <taxon>Cryobacterium</taxon>
    </lineage>
</organism>
<dbReference type="RefSeq" id="WP_110125443.1">
    <property type="nucleotide sequence ID" value="NZ_QHLY01000005.1"/>
</dbReference>
<feature type="transmembrane region" description="Helical" evidence="1">
    <location>
        <begin position="48"/>
        <end position="71"/>
    </location>
</feature>
<sequence length="228" mass="24113">MKPLAHGTYTMIAGVVYLALITNVLLVISCLPFVLLLVTTDPARSWPLLAAAAPFCAPGVSAAFATFREFSRNGVTPARAFLAGWLATWRRAFLLGGAATAVVVVLIVDLRFFADSGLSVVIVPVLAVLTVLVGAVTLVSLVAISDVPGARFLDVIRASLYLCVRRWYLTVVSLLVIGTQVALFASMPAIALGLTAAPALYFAWANSRYTLRPVLSIDEVPALAPGRS</sequence>
<dbReference type="EMBL" id="QHLY01000005">
    <property type="protein sequence ID" value="PXA71920.1"/>
    <property type="molecule type" value="Genomic_DNA"/>
</dbReference>
<feature type="transmembrane region" description="Helical" evidence="1">
    <location>
        <begin position="155"/>
        <end position="177"/>
    </location>
</feature>
<accession>A0A318A405</accession>
<feature type="transmembrane region" description="Helical" evidence="1">
    <location>
        <begin position="120"/>
        <end position="143"/>
    </location>
</feature>
<keyword evidence="1" id="KW-0812">Transmembrane</keyword>
<feature type="transmembrane region" description="Helical" evidence="1">
    <location>
        <begin position="92"/>
        <end position="114"/>
    </location>
</feature>
<dbReference type="PROSITE" id="PS51257">
    <property type="entry name" value="PROKAR_LIPOPROTEIN"/>
    <property type="match status" value="1"/>
</dbReference>
<keyword evidence="1" id="KW-0472">Membrane</keyword>
<gene>
    <name evidence="2" type="ORF">CTB96_03125</name>
</gene>
<evidence type="ECO:0000313" key="2">
    <source>
        <dbReference type="EMBL" id="PXA71920.1"/>
    </source>
</evidence>
<protein>
    <submittedName>
        <fullName evidence="2">Ferredoxin-NADPH reductase</fullName>
    </submittedName>
</protein>
<comment type="caution">
    <text evidence="2">The sequence shown here is derived from an EMBL/GenBank/DDBJ whole genome shotgun (WGS) entry which is preliminary data.</text>
</comment>
<evidence type="ECO:0000313" key="3">
    <source>
        <dbReference type="Proteomes" id="UP000246722"/>
    </source>
</evidence>
<keyword evidence="1" id="KW-1133">Transmembrane helix</keyword>